<comment type="cofactor">
    <cofactor evidence="17">
        <name>Mg(2+)</name>
        <dbReference type="ChEBI" id="CHEBI:18420"/>
    </cofactor>
</comment>
<dbReference type="InterPro" id="IPR004443">
    <property type="entry name" value="YjeF_N_dom"/>
</dbReference>
<evidence type="ECO:0000256" key="9">
    <source>
        <dbReference type="ARBA" id="ARBA00022958"/>
    </source>
</evidence>
<evidence type="ECO:0000256" key="14">
    <source>
        <dbReference type="ARBA" id="ARBA00025153"/>
    </source>
</evidence>
<dbReference type="InterPro" id="IPR030677">
    <property type="entry name" value="Nnr"/>
</dbReference>
<dbReference type="PROSITE" id="PS51383">
    <property type="entry name" value="YJEF_C_3"/>
    <property type="match status" value="1"/>
</dbReference>
<comment type="catalytic activity">
    <reaction evidence="16 17 18">
        <text>(6S)-NADPHX + ADP = AMP + phosphate + NADPH + H(+)</text>
        <dbReference type="Rhea" id="RHEA:32235"/>
        <dbReference type="ChEBI" id="CHEBI:15378"/>
        <dbReference type="ChEBI" id="CHEBI:43474"/>
        <dbReference type="ChEBI" id="CHEBI:57783"/>
        <dbReference type="ChEBI" id="CHEBI:64076"/>
        <dbReference type="ChEBI" id="CHEBI:456215"/>
        <dbReference type="ChEBI" id="CHEBI:456216"/>
        <dbReference type="EC" id="4.2.1.136"/>
    </reaction>
</comment>
<evidence type="ECO:0000259" key="19">
    <source>
        <dbReference type="PROSITE" id="PS51383"/>
    </source>
</evidence>
<dbReference type="SUPFAM" id="SSF53613">
    <property type="entry name" value="Ribokinase-like"/>
    <property type="match status" value="1"/>
</dbReference>
<keyword evidence="7 17" id="KW-0067">ATP-binding</keyword>
<evidence type="ECO:0000256" key="17">
    <source>
        <dbReference type="HAMAP-Rule" id="MF_01965"/>
    </source>
</evidence>
<dbReference type="SUPFAM" id="SSF64153">
    <property type="entry name" value="YjeF N-terminal domain-like"/>
    <property type="match status" value="1"/>
</dbReference>
<evidence type="ECO:0000256" key="1">
    <source>
        <dbReference type="ARBA" id="ARBA00000013"/>
    </source>
</evidence>
<proteinExistence type="inferred from homology"/>
<dbReference type="Proteomes" id="UP001501326">
    <property type="component" value="Unassembled WGS sequence"/>
</dbReference>
<evidence type="ECO:0000256" key="18">
    <source>
        <dbReference type="PIRNR" id="PIRNR017184"/>
    </source>
</evidence>
<evidence type="ECO:0000256" key="12">
    <source>
        <dbReference type="ARBA" id="ARBA00023239"/>
    </source>
</evidence>
<evidence type="ECO:0000256" key="10">
    <source>
        <dbReference type="ARBA" id="ARBA00023027"/>
    </source>
</evidence>
<evidence type="ECO:0000256" key="8">
    <source>
        <dbReference type="ARBA" id="ARBA00022857"/>
    </source>
</evidence>
<keyword evidence="6 17" id="KW-0547">Nucleotide-binding</keyword>
<feature type="binding site" evidence="17">
    <location>
        <position position="426"/>
    </location>
    <ligand>
        <name>AMP</name>
        <dbReference type="ChEBI" id="CHEBI:456215"/>
    </ligand>
</feature>
<comment type="similarity">
    <text evidence="17">Belongs to the NnrD/CARKD family.</text>
</comment>
<dbReference type="Pfam" id="PF03853">
    <property type="entry name" value="YjeF_N"/>
    <property type="match status" value="1"/>
</dbReference>
<keyword evidence="9 18" id="KW-0630">Potassium</keyword>
<comment type="function">
    <text evidence="14 18">Bifunctional enzyme that catalyzes the epimerization of the S- and R-forms of NAD(P)HX and the dehydration of the S-form of NAD(P)HX at the expense of ADP, which is converted to AMP. This allows the repair of both epimers of NAD(P)HX, a damaged form of NAD(P)H that is a result of enzymatic or heat-dependent hydration.</text>
</comment>
<keyword evidence="13" id="KW-0511">Multifunctional enzyme</keyword>
<evidence type="ECO:0000256" key="2">
    <source>
        <dbReference type="ARBA" id="ARBA00000909"/>
    </source>
</evidence>
<comment type="cofactor">
    <cofactor evidence="18">
        <name>K(+)</name>
        <dbReference type="ChEBI" id="CHEBI:29103"/>
    </cofactor>
    <text evidence="18">Binds 1 potassium ion per subunit.</text>
</comment>
<comment type="subunit">
    <text evidence="17">Homotetramer.</text>
</comment>
<dbReference type="InterPro" id="IPR000631">
    <property type="entry name" value="CARKD"/>
</dbReference>
<protein>
    <recommendedName>
        <fullName evidence="17">ADP-dependent (S)-NAD(P)H-hydrate dehydratase</fullName>
        <ecNumber evidence="17">4.2.1.136</ecNumber>
    </recommendedName>
    <alternativeName>
        <fullName evidence="17">ADP-dependent NAD(P)HX dehydratase</fullName>
    </alternativeName>
</protein>
<dbReference type="Pfam" id="PF01256">
    <property type="entry name" value="Carb_kinase"/>
    <property type="match status" value="1"/>
</dbReference>
<feature type="binding site" evidence="17">
    <location>
        <position position="351"/>
    </location>
    <ligand>
        <name>(6S)-NADPHX</name>
        <dbReference type="ChEBI" id="CHEBI:64076"/>
    </ligand>
</feature>
<evidence type="ECO:0000259" key="20">
    <source>
        <dbReference type="PROSITE" id="PS51385"/>
    </source>
</evidence>
<dbReference type="Gene3D" id="3.40.1190.20">
    <property type="match status" value="1"/>
</dbReference>
<keyword evidence="5 18" id="KW-0479">Metal-binding</keyword>
<comment type="catalytic activity">
    <reaction evidence="15 17 18">
        <text>(6S)-NADHX + ADP = AMP + phosphate + NADH + H(+)</text>
        <dbReference type="Rhea" id="RHEA:32223"/>
        <dbReference type="ChEBI" id="CHEBI:15378"/>
        <dbReference type="ChEBI" id="CHEBI:43474"/>
        <dbReference type="ChEBI" id="CHEBI:57945"/>
        <dbReference type="ChEBI" id="CHEBI:64074"/>
        <dbReference type="ChEBI" id="CHEBI:456215"/>
        <dbReference type="ChEBI" id="CHEBI:456216"/>
        <dbReference type="EC" id="4.2.1.136"/>
    </reaction>
</comment>
<sequence>MLRAWSADAVRSAEAALMATLDDEGELMARAAWGLARVCRARLEETGGSRVVVLAGPGNNGADALYAAVHLADEGAECVALQGPWPLAIGDSSSWQEAGVRIVAADGDWRAVLTGADLVLDGVLGIGGRPGLPDEAVAWVDALPPDAYVVAVDLPSGQDPAGEVAHEDAVFADETVTFGVPKPVHVLPATESAVGRLTVVDIGIELEGDPEVERLDFADVPGLWPVPTASDDKYSRGVLGVVAGGESYTGAPVLCCTAAVGAGLGMLRYVGTPAPTALVRASVPEAVIGDGRVQAWVVGPGLDTTSRAAGSKAQLDIARAALASDLPALVDAGGLDLVTGRRDAPTLLTPHAGELARLLNRLGGADSADVTRQQVQASPLAHARRAARLTGATVLLKGATTLVVPPEGTVRSQNDAPPWLATAGAGDVLAGVCGALLAAGLSPLDAGSLGALVHGVAADRANPGGPVRALALAHAIPGTVAHLLTR</sequence>
<dbReference type="PIRSF" id="PIRSF017184">
    <property type="entry name" value="Nnr"/>
    <property type="match status" value="1"/>
</dbReference>
<dbReference type="EC" id="4.2.1.136" evidence="17"/>
<feature type="binding site" evidence="17">
    <location>
        <position position="301"/>
    </location>
    <ligand>
        <name>(6S)-NADPHX</name>
        <dbReference type="ChEBI" id="CHEBI:64076"/>
    </ligand>
</feature>
<dbReference type="EMBL" id="BAAARN010000002">
    <property type="protein sequence ID" value="GAA2737015.1"/>
    <property type="molecule type" value="Genomic_DNA"/>
</dbReference>
<keyword evidence="8 17" id="KW-0521">NADP</keyword>
<keyword evidence="11 18" id="KW-0413">Isomerase</keyword>
<evidence type="ECO:0000256" key="16">
    <source>
        <dbReference type="ARBA" id="ARBA00049209"/>
    </source>
</evidence>
<dbReference type="PANTHER" id="PTHR12592:SF0">
    <property type="entry name" value="ATP-DEPENDENT (S)-NAD(P)H-HYDRATE DEHYDRATASE"/>
    <property type="match status" value="1"/>
</dbReference>
<evidence type="ECO:0000256" key="5">
    <source>
        <dbReference type="ARBA" id="ARBA00022723"/>
    </source>
</evidence>
<comment type="catalytic activity">
    <reaction evidence="2 18">
        <text>(6R)-NADPHX = (6S)-NADPHX</text>
        <dbReference type="Rhea" id="RHEA:32227"/>
        <dbReference type="ChEBI" id="CHEBI:64076"/>
        <dbReference type="ChEBI" id="CHEBI:64077"/>
        <dbReference type="EC" id="5.1.99.6"/>
    </reaction>
</comment>
<evidence type="ECO:0000256" key="11">
    <source>
        <dbReference type="ARBA" id="ARBA00023235"/>
    </source>
</evidence>
<comment type="similarity">
    <text evidence="4 18">In the C-terminal section; belongs to the NnrD/CARKD family.</text>
</comment>
<keyword evidence="22" id="KW-1185">Reference proteome</keyword>
<evidence type="ECO:0000256" key="6">
    <source>
        <dbReference type="ARBA" id="ARBA00022741"/>
    </source>
</evidence>
<comment type="similarity">
    <text evidence="3 18">In the N-terminal section; belongs to the NnrE/AIBP family.</text>
</comment>
<evidence type="ECO:0000256" key="13">
    <source>
        <dbReference type="ARBA" id="ARBA00023268"/>
    </source>
</evidence>
<comment type="catalytic activity">
    <reaction evidence="1 18">
        <text>(6R)-NADHX = (6S)-NADHX</text>
        <dbReference type="Rhea" id="RHEA:32215"/>
        <dbReference type="ChEBI" id="CHEBI:64074"/>
        <dbReference type="ChEBI" id="CHEBI:64075"/>
        <dbReference type="EC" id="5.1.99.6"/>
    </reaction>
</comment>
<evidence type="ECO:0000256" key="4">
    <source>
        <dbReference type="ARBA" id="ARBA00009524"/>
    </source>
</evidence>
<comment type="caution">
    <text evidence="21">The sequence shown here is derived from an EMBL/GenBank/DDBJ whole genome shotgun (WGS) entry which is preliminary data.</text>
</comment>
<dbReference type="PANTHER" id="PTHR12592">
    <property type="entry name" value="ATP-DEPENDENT (S)-NAD(P)H-HYDRATE DEHYDRATASE FAMILY MEMBER"/>
    <property type="match status" value="1"/>
</dbReference>
<feature type="binding site" evidence="17">
    <location>
        <position position="427"/>
    </location>
    <ligand>
        <name>(6S)-NADPHX</name>
        <dbReference type="ChEBI" id="CHEBI:64076"/>
    </ligand>
</feature>
<reference evidence="21 22" key="1">
    <citation type="journal article" date="2019" name="Int. J. Syst. Evol. Microbiol.">
        <title>The Global Catalogue of Microorganisms (GCM) 10K type strain sequencing project: providing services to taxonomists for standard genome sequencing and annotation.</title>
        <authorList>
            <consortium name="The Broad Institute Genomics Platform"/>
            <consortium name="The Broad Institute Genome Sequencing Center for Infectious Disease"/>
            <person name="Wu L."/>
            <person name="Ma J."/>
        </authorList>
    </citation>
    <scope>NUCLEOTIDE SEQUENCE [LARGE SCALE GENOMIC DNA]</scope>
    <source>
        <strain evidence="21 22">JCM 16378</strain>
    </source>
</reference>
<feature type="domain" description="YjeF N-terminal" evidence="20">
    <location>
        <begin position="10"/>
        <end position="210"/>
    </location>
</feature>
<dbReference type="HAMAP" id="MF_01965">
    <property type="entry name" value="NADHX_dehydratase"/>
    <property type="match status" value="1"/>
</dbReference>
<accession>A0ABN3UQ13</accession>
<feature type="binding site" evidence="17">
    <location>
        <position position="251"/>
    </location>
    <ligand>
        <name>(6S)-NADPHX</name>
        <dbReference type="ChEBI" id="CHEBI:64076"/>
    </ligand>
</feature>
<feature type="binding site" evidence="17">
    <location>
        <begin position="397"/>
        <end position="401"/>
    </location>
    <ligand>
        <name>AMP</name>
        <dbReference type="ChEBI" id="CHEBI:456215"/>
    </ligand>
</feature>
<gene>
    <name evidence="17" type="primary">nnrD</name>
    <name evidence="21" type="ORF">GCM10009867_22790</name>
</gene>
<dbReference type="InterPro" id="IPR029056">
    <property type="entry name" value="Ribokinase-like"/>
</dbReference>
<evidence type="ECO:0000313" key="22">
    <source>
        <dbReference type="Proteomes" id="UP001501326"/>
    </source>
</evidence>
<dbReference type="RefSeq" id="WP_344193441.1">
    <property type="nucleotide sequence ID" value="NZ_BAAARN010000002.1"/>
</dbReference>
<organism evidence="21 22">
    <name type="scientific">Pedococcus aerophilus</name>
    <dbReference type="NCBI Taxonomy" id="436356"/>
    <lineage>
        <taxon>Bacteria</taxon>
        <taxon>Bacillati</taxon>
        <taxon>Actinomycetota</taxon>
        <taxon>Actinomycetes</taxon>
        <taxon>Micrococcales</taxon>
        <taxon>Intrasporangiaceae</taxon>
        <taxon>Pedococcus</taxon>
    </lineage>
</organism>
<dbReference type="InterPro" id="IPR036652">
    <property type="entry name" value="YjeF_N_dom_sf"/>
</dbReference>
<evidence type="ECO:0000256" key="7">
    <source>
        <dbReference type="ARBA" id="ARBA00022840"/>
    </source>
</evidence>
<name>A0ABN3UQ13_9MICO</name>
<dbReference type="PROSITE" id="PS51385">
    <property type="entry name" value="YJEF_N"/>
    <property type="match status" value="1"/>
</dbReference>
<keyword evidence="12 17" id="KW-0456">Lyase</keyword>
<evidence type="ECO:0000256" key="15">
    <source>
        <dbReference type="ARBA" id="ARBA00048238"/>
    </source>
</evidence>
<dbReference type="CDD" id="cd01171">
    <property type="entry name" value="YXKO-related"/>
    <property type="match status" value="1"/>
</dbReference>
<evidence type="ECO:0000256" key="3">
    <source>
        <dbReference type="ARBA" id="ARBA00006001"/>
    </source>
</evidence>
<keyword evidence="10 17" id="KW-0520">NAD</keyword>
<feature type="domain" description="YjeF C-terminal" evidence="19">
    <location>
        <begin position="216"/>
        <end position="483"/>
    </location>
</feature>
<comment type="function">
    <text evidence="17">Catalyzes the dehydration of the S-form of NAD(P)HX at the expense of ADP, which is converted to AMP. Together with NAD(P)HX epimerase, which catalyzes the epimerization of the S- and R-forms, the enzyme allows the repair of both epimers of NAD(P)HX, a damaged form of NAD(P)H that is a result of enzymatic or heat-dependent hydration.</text>
</comment>
<evidence type="ECO:0000313" key="21">
    <source>
        <dbReference type="EMBL" id="GAA2737015.1"/>
    </source>
</evidence>
<dbReference type="Gene3D" id="3.40.50.10260">
    <property type="entry name" value="YjeF N-terminal domain"/>
    <property type="match status" value="1"/>
</dbReference>